<dbReference type="GO" id="GO:0003676">
    <property type="term" value="F:nucleic acid binding"/>
    <property type="evidence" value="ECO:0007669"/>
    <property type="project" value="InterPro"/>
</dbReference>
<reference evidence="3 4" key="1">
    <citation type="submission" date="2014-04" db="EMBL/GenBank/DDBJ databases">
        <authorList>
            <consortium name="DOE Joint Genome Institute"/>
            <person name="Kuo A."/>
            <person name="Kohler A."/>
            <person name="Jargeat P."/>
            <person name="Nagy L.G."/>
            <person name="Floudas D."/>
            <person name="Copeland A."/>
            <person name="Barry K.W."/>
            <person name="Cichocki N."/>
            <person name="Veneault-Fourrey C."/>
            <person name="LaButti K."/>
            <person name="Lindquist E.A."/>
            <person name="Lipzen A."/>
            <person name="Lundell T."/>
            <person name="Morin E."/>
            <person name="Murat C."/>
            <person name="Sun H."/>
            <person name="Tunlid A."/>
            <person name="Henrissat B."/>
            <person name="Grigoriev I.V."/>
            <person name="Hibbett D.S."/>
            <person name="Martin F."/>
            <person name="Nordberg H.P."/>
            <person name="Cantor M.N."/>
            <person name="Hua S.X."/>
        </authorList>
    </citation>
    <scope>NUCLEOTIDE SEQUENCE [LARGE SCALE GENOMIC DNA]</scope>
    <source>
        <strain evidence="3 4">Ve08.2h10</strain>
    </source>
</reference>
<dbReference type="PROSITE" id="PS50174">
    <property type="entry name" value="G_PATCH"/>
    <property type="match status" value="1"/>
</dbReference>
<evidence type="ECO:0000259" key="2">
    <source>
        <dbReference type="PROSITE" id="PS50174"/>
    </source>
</evidence>
<dbReference type="InterPro" id="IPR000467">
    <property type="entry name" value="G_patch_dom"/>
</dbReference>
<feature type="region of interest" description="Disordered" evidence="1">
    <location>
        <begin position="146"/>
        <end position="348"/>
    </location>
</feature>
<dbReference type="AlphaFoldDB" id="A0A0D0CC29"/>
<evidence type="ECO:0000313" key="4">
    <source>
        <dbReference type="Proteomes" id="UP000054538"/>
    </source>
</evidence>
<dbReference type="Proteomes" id="UP000054538">
    <property type="component" value="Unassembled WGS sequence"/>
</dbReference>
<reference evidence="4" key="2">
    <citation type="submission" date="2015-01" db="EMBL/GenBank/DDBJ databases">
        <title>Evolutionary Origins and Diversification of the Mycorrhizal Mutualists.</title>
        <authorList>
            <consortium name="DOE Joint Genome Institute"/>
            <consortium name="Mycorrhizal Genomics Consortium"/>
            <person name="Kohler A."/>
            <person name="Kuo A."/>
            <person name="Nagy L.G."/>
            <person name="Floudas D."/>
            <person name="Copeland A."/>
            <person name="Barry K.W."/>
            <person name="Cichocki N."/>
            <person name="Veneault-Fourrey C."/>
            <person name="LaButti K."/>
            <person name="Lindquist E.A."/>
            <person name="Lipzen A."/>
            <person name="Lundell T."/>
            <person name="Morin E."/>
            <person name="Murat C."/>
            <person name="Riley R."/>
            <person name="Ohm R."/>
            <person name="Sun H."/>
            <person name="Tunlid A."/>
            <person name="Henrissat B."/>
            <person name="Grigoriev I.V."/>
            <person name="Hibbett D.S."/>
            <person name="Martin F."/>
        </authorList>
    </citation>
    <scope>NUCLEOTIDE SEQUENCE [LARGE SCALE GENOMIC DNA]</scope>
    <source>
        <strain evidence="4">Ve08.2h10</strain>
    </source>
</reference>
<name>A0A0D0CC29_9AGAM</name>
<evidence type="ECO:0000313" key="3">
    <source>
        <dbReference type="EMBL" id="KIK80372.1"/>
    </source>
</evidence>
<evidence type="ECO:0000256" key="1">
    <source>
        <dbReference type="SAM" id="MobiDB-lite"/>
    </source>
</evidence>
<protein>
    <recommendedName>
        <fullName evidence="2">G-patch domain-containing protein</fullName>
    </recommendedName>
</protein>
<dbReference type="InterPro" id="IPR050656">
    <property type="entry name" value="PINX1"/>
</dbReference>
<dbReference type="HOGENOM" id="CLU_061417_0_0_1"/>
<feature type="region of interest" description="Disordered" evidence="1">
    <location>
        <begin position="71"/>
        <end position="126"/>
    </location>
</feature>
<dbReference type="EMBL" id="KN826035">
    <property type="protein sequence ID" value="KIK80372.1"/>
    <property type="molecule type" value="Genomic_DNA"/>
</dbReference>
<feature type="compositionally biased region" description="Polar residues" evidence="1">
    <location>
        <begin position="85"/>
        <end position="99"/>
    </location>
</feature>
<gene>
    <name evidence="3" type="ORF">PAXRUDRAFT_158877</name>
</gene>
<dbReference type="PANTHER" id="PTHR23149:SF32">
    <property type="entry name" value="G-PATCH DOMAIN-CONTAINING PROTEIN"/>
    <property type="match status" value="1"/>
</dbReference>
<feature type="compositionally biased region" description="Polar residues" evidence="1">
    <location>
        <begin position="164"/>
        <end position="179"/>
    </location>
</feature>
<feature type="compositionally biased region" description="Basic residues" evidence="1">
    <location>
        <begin position="215"/>
        <end position="233"/>
    </location>
</feature>
<feature type="compositionally biased region" description="Basic and acidic residues" evidence="1">
    <location>
        <begin position="183"/>
        <end position="214"/>
    </location>
</feature>
<feature type="compositionally biased region" description="Low complexity" evidence="1">
    <location>
        <begin position="103"/>
        <end position="125"/>
    </location>
</feature>
<dbReference type="STRING" id="930991.A0A0D0CC29"/>
<feature type="domain" description="G-patch" evidence="2">
    <location>
        <begin position="5"/>
        <end position="50"/>
    </location>
</feature>
<feature type="compositionally biased region" description="Basic and acidic residues" evidence="1">
    <location>
        <begin position="302"/>
        <end position="315"/>
    </location>
</feature>
<accession>A0A0D0CC29</accession>
<dbReference type="PANTHER" id="PTHR23149">
    <property type="entry name" value="G PATCH DOMAIN CONTAINING PROTEIN"/>
    <property type="match status" value="1"/>
</dbReference>
<dbReference type="OrthoDB" id="3366546at2759"/>
<feature type="compositionally biased region" description="Basic and acidic residues" evidence="1">
    <location>
        <begin position="257"/>
        <end position="267"/>
    </location>
</feature>
<dbReference type="InParanoid" id="A0A0D0CC29"/>
<sequence>MSSHGQSYGHAYLKSYGWAGTGTGLRRGAIDKPLAVPPKKNLAGLGKDRDEAFPFWDHLFTAASKAITIKVSSDDENTDEDPSKPTASLSLKRTTTGIISNRPPISGTPAAASSSTTPDSDTPGAGTLKRLSLIAAAKREAARRGLYSRFFRGPVLDPDDGPSVGTTPASTPESSSVPTPASERVDGTTKVTETVRENKKRKSEDRTEKREERRERKRLKRERKAAKTLKKAKKAEAESVVDGSEDGRKARKRRDKAAKLASDEEHSTSLLPKKRKQDRESTEVVKGSHPAAARGMGKKSKKDVDVVDDQHEKGTTRTSHTPIGDKSSMDEPNTILTTKKQKSKRKET</sequence>
<keyword evidence="4" id="KW-1185">Reference proteome</keyword>
<organism evidence="3 4">
    <name type="scientific">Paxillus rubicundulus Ve08.2h10</name>
    <dbReference type="NCBI Taxonomy" id="930991"/>
    <lineage>
        <taxon>Eukaryota</taxon>
        <taxon>Fungi</taxon>
        <taxon>Dikarya</taxon>
        <taxon>Basidiomycota</taxon>
        <taxon>Agaricomycotina</taxon>
        <taxon>Agaricomycetes</taxon>
        <taxon>Agaricomycetidae</taxon>
        <taxon>Boletales</taxon>
        <taxon>Paxilineae</taxon>
        <taxon>Paxillaceae</taxon>
        <taxon>Paxillus</taxon>
    </lineage>
</organism>
<proteinExistence type="predicted"/>
<feature type="compositionally biased region" description="Basic residues" evidence="1">
    <location>
        <begin position="339"/>
        <end position="348"/>
    </location>
</feature>